<keyword evidence="6" id="KW-1185">Reference proteome</keyword>
<evidence type="ECO:0000313" key="5">
    <source>
        <dbReference type="EMBL" id="AIY82380.1"/>
    </source>
</evidence>
<dbReference type="GO" id="GO:0043565">
    <property type="term" value="F:sequence-specific DNA binding"/>
    <property type="evidence" value="ECO:0007669"/>
    <property type="project" value="InterPro"/>
</dbReference>
<proteinExistence type="predicted"/>
<dbReference type="SUPFAM" id="SSF46689">
    <property type="entry name" value="Homeodomain-like"/>
    <property type="match status" value="2"/>
</dbReference>
<dbReference type="GO" id="GO:0003700">
    <property type="term" value="F:DNA-binding transcription factor activity"/>
    <property type="evidence" value="ECO:0007669"/>
    <property type="project" value="InterPro"/>
</dbReference>
<sequence length="284" mass="32792">MYNSYNNIDDYNPQILFVIDGKCSFDDEIPNTEYHCHDDFVELSFVTSGSVDYLIEGEKFTLKKGQVLISNPGVYHMELFNEQTNCTELHIGISNLSSSKGSNCIDIGDTNVITLNKYKDELLKCCSEIVDEQKGSKPSYPFMLKALVMKLLVLLDRELNEDINELIKHDISFKSREKKVIVENITEYLSKNYVKDISLETLSKNMYLSPVYISKIFKEIMGDSPINYLIKIRLSKAKELLNNSNTQIKTIAKMVGYNDPYYFSKLFKKYYGISPNKFKEKQKN</sequence>
<evidence type="ECO:0000313" key="6">
    <source>
        <dbReference type="Proteomes" id="UP000030635"/>
    </source>
</evidence>
<dbReference type="InterPro" id="IPR009057">
    <property type="entry name" value="Homeodomain-like_sf"/>
</dbReference>
<dbReference type="SMART" id="SM00342">
    <property type="entry name" value="HTH_ARAC"/>
    <property type="match status" value="1"/>
</dbReference>
<dbReference type="PANTHER" id="PTHR43280">
    <property type="entry name" value="ARAC-FAMILY TRANSCRIPTIONAL REGULATOR"/>
    <property type="match status" value="1"/>
</dbReference>
<dbReference type="PANTHER" id="PTHR43280:SF28">
    <property type="entry name" value="HTH-TYPE TRANSCRIPTIONAL ACTIVATOR RHAS"/>
    <property type="match status" value="1"/>
</dbReference>
<dbReference type="KEGG" id="cbv:U729_686"/>
<dbReference type="Gene3D" id="2.60.120.10">
    <property type="entry name" value="Jelly Rolls"/>
    <property type="match status" value="1"/>
</dbReference>
<dbReference type="InterPro" id="IPR018060">
    <property type="entry name" value="HTH_AraC"/>
</dbReference>
<evidence type="ECO:0000256" key="3">
    <source>
        <dbReference type="ARBA" id="ARBA00023163"/>
    </source>
</evidence>
<dbReference type="Gene3D" id="1.10.10.60">
    <property type="entry name" value="Homeodomain-like"/>
    <property type="match status" value="2"/>
</dbReference>
<dbReference type="InterPro" id="IPR020449">
    <property type="entry name" value="Tscrpt_reg_AraC-type_HTH"/>
</dbReference>
<dbReference type="OrthoDB" id="625043at2"/>
<dbReference type="EMBL" id="CP006905">
    <property type="protein sequence ID" value="AIY82380.1"/>
    <property type="molecule type" value="Genomic_DNA"/>
</dbReference>
<dbReference type="PROSITE" id="PS01124">
    <property type="entry name" value="HTH_ARAC_FAMILY_2"/>
    <property type="match status" value="1"/>
</dbReference>
<gene>
    <name evidence="5" type="ORF">U729_686</name>
</gene>
<dbReference type="PRINTS" id="PR00032">
    <property type="entry name" value="HTHARAC"/>
</dbReference>
<dbReference type="InterPro" id="IPR014710">
    <property type="entry name" value="RmlC-like_jellyroll"/>
</dbReference>
<evidence type="ECO:0000259" key="4">
    <source>
        <dbReference type="PROSITE" id="PS01124"/>
    </source>
</evidence>
<dbReference type="Pfam" id="PF02311">
    <property type="entry name" value="AraC_binding"/>
    <property type="match status" value="1"/>
</dbReference>
<evidence type="ECO:0000256" key="1">
    <source>
        <dbReference type="ARBA" id="ARBA00023015"/>
    </source>
</evidence>
<dbReference type="Proteomes" id="UP000030635">
    <property type="component" value="Chromosome"/>
</dbReference>
<dbReference type="CDD" id="cd02208">
    <property type="entry name" value="cupin_RmlC-like"/>
    <property type="match status" value="1"/>
</dbReference>
<dbReference type="Pfam" id="PF12833">
    <property type="entry name" value="HTH_18"/>
    <property type="match status" value="1"/>
</dbReference>
<dbReference type="HOGENOM" id="CLU_000445_88_6_9"/>
<name>A0A0A7FTY5_9CLOT</name>
<reference evidence="5 6" key="1">
    <citation type="journal article" date="2015" name="Infect. Genet. Evol.">
        <title>Genomic sequences of six botulinum neurotoxin-producing strains representing three clostridial species illustrate the mobility and diversity of botulinum neurotoxin genes.</title>
        <authorList>
            <person name="Smith T.J."/>
            <person name="Hill K.K."/>
            <person name="Xie G."/>
            <person name="Foley B.T."/>
            <person name="Williamson C.H."/>
            <person name="Foster J.T."/>
            <person name="Johnson S.L."/>
            <person name="Chertkov O."/>
            <person name="Teshima H."/>
            <person name="Gibbons H.S."/>
            <person name="Johnsky L.A."/>
            <person name="Karavis M.A."/>
            <person name="Smith L.A."/>
        </authorList>
    </citation>
    <scope>NUCLEOTIDE SEQUENCE [LARGE SCALE GENOMIC DNA]</scope>
    <source>
        <strain evidence="5">Sullivan</strain>
    </source>
</reference>
<dbReference type="RefSeq" id="WP_039311644.1">
    <property type="nucleotide sequence ID" value="NZ_CP006905.1"/>
</dbReference>
<keyword evidence="1" id="KW-0805">Transcription regulation</keyword>
<dbReference type="SUPFAM" id="SSF51215">
    <property type="entry name" value="Regulatory protein AraC"/>
    <property type="match status" value="1"/>
</dbReference>
<keyword evidence="3" id="KW-0804">Transcription</keyword>
<keyword evidence="2" id="KW-0238">DNA-binding</keyword>
<evidence type="ECO:0000256" key="2">
    <source>
        <dbReference type="ARBA" id="ARBA00023125"/>
    </source>
</evidence>
<organism evidence="5 6">
    <name type="scientific">Clostridium baratii str. Sullivan</name>
    <dbReference type="NCBI Taxonomy" id="1415775"/>
    <lineage>
        <taxon>Bacteria</taxon>
        <taxon>Bacillati</taxon>
        <taxon>Bacillota</taxon>
        <taxon>Clostridia</taxon>
        <taxon>Eubacteriales</taxon>
        <taxon>Clostridiaceae</taxon>
        <taxon>Clostridium</taxon>
    </lineage>
</organism>
<feature type="domain" description="HTH araC/xylS-type" evidence="4">
    <location>
        <begin position="183"/>
        <end position="281"/>
    </location>
</feature>
<dbReference type="STRING" id="1561.NPD11_2304"/>
<dbReference type="InterPro" id="IPR003313">
    <property type="entry name" value="AraC-bd"/>
</dbReference>
<dbReference type="eggNOG" id="COG2207">
    <property type="taxonomic scope" value="Bacteria"/>
</dbReference>
<dbReference type="InterPro" id="IPR037923">
    <property type="entry name" value="HTH-like"/>
</dbReference>
<protein>
    <submittedName>
        <fullName evidence="5">Cupin domain protein</fullName>
    </submittedName>
</protein>
<accession>A0A0A7FTY5</accession>
<dbReference type="AlphaFoldDB" id="A0A0A7FTY5"/>